<organism evidence="3 4">
    <name type="scientific">Acinetobacter calcoaceticus</name>
    <dbReference type="NCBI Taxonomy" id="471"/>
    <lineage>
        <taxon>Bacteria</taxon>
        <taxon>Pseudomonadati</taxon>
        <taxon>Pseudomonadota</taxon>
        <taxon>Gammaproteobacteria</taxon>
        <taxon>Moraxellales</taxon>
        <taxon>Moraxellaceae</taxon>
        <taxon>Acinetobacter</taxon>
        <taxon>Acinetobacter calcoaceticus/baumannii complex</taxon>
    </lineage>
</organism>
<evidence type="ECO:0000313" key="4">
    <source>
        <dbReference type="Proteomes" id="UP000294963"/>
    </source>
</evidence>
<evidence type="ECO:0000256" key="2">
    <source>
        <dbReference type="SAM" id="SignalP"/>
    </source>
</evidence>
<proteinExistence type="predicted"/>
<dbReference type="InterPro" id="IPR036700">
    <property type="entry name" value="BOBF_sf"/>
</dbReference>
<name>A0A4R1XXA2_ACICA</name>
<protein>
    <submittedName>
        <fullName evidence="3">Uncharacterized protein (TIGR00156 family)</fullName>
    </submittedName>
</protein>
<gene>
    <name evidence="3" type="ORF">EC844_10482</name>
</gene>
<feature type="chain" id="PRO_5020228434" evidence="2">
    <location>
        <begin position="24"/>
        <end position="121"/>
    </location>
</feature>
<dbReference type="Pfam" id="PF04076">
    <property type="entry name" value="BOF"/>
    <property type="match status" value="1"/>
</dbReference>
<evidence type="ECO:0000313" key="3">
    <source>
        <dbReference type="EMBL" id="TCM68706.1"/>
    </source>
</evidence>
<dbReference type="Proteomes" id="UP000294963">
    <property type="component" value="Unassembled WGS sequence"/>
</dbReference>
<dbReference type="PANTHER" id="PTHR36571">
    <property type="entry name" value="PROTEIN YGIW"/>
    <property type="match status" value="1"/>
</dbReference>
<dbReference type="AlphaFoldDB" id="A0A4R1XXA2"/>
<keyword evidence="1 2" id="KW-0732">Signal</keyword>
<dbReference type="NCBIfam" id="NF033674">
    <property type="entry name" value="stress_OB_fold"/>
    <property type="match status" value="1"/>
</dbReference>
<dbReference type="SUPFAM" id="SSF101756">
    <property type="entry name" value="Hypothetical protein YgiW"/>
    <property type="match status" value="1"/>
</dbReference>
<dbReference type="Gene3D" id="2.40.50.200">
    <property type="entry name" value="Bacterial OB-fold"/>
    <property type="match status" value="1"/>
</dbReference>
<reference evidence="3 4" key="1">
    <citation type="submission" date="2019-03" db="EMBL/GenBank/DDBJ databases">
        <title>Genomic analyses of the natural microbiome of Caenorhabditis elegans.</title>
        <authorList>
            <person name="Samuel B."/>
        </authorList>
    </citation>
    <scope>NUCLEOTIDE SEQUENCE [LARGE SCALE GENOMIC DNA]</scope>
    <source>
        <strain evidence="3 4">JUb89</strain>
    </source>
</reference>
<dbReference type="InterPro" id="IPR005220">
    <property type="entry name" value="CarO-like"/>
</dbReference>
<dbReference type="PANTHER" id="PTHR36571:SF1">
    <property type="entry name" value="PROTEIN YGIW"/>
    <property type="match status" value="1"/>
</dbReference>
<accession>A0A4R1XXA2</accession>
<keyword evidence="4" id="KW-1185">Reference proteome</keyword>
<sequence length="121" mass="13316">MKNKIFLVPLILLSISTTTLIWASDDHRIIQAGQNNPVSILAASKLADETAITVTGTIVRMVKNEFYEIKDSTGSIFVDIDDDLANPAQLKPGTKVKIIAEVDTHRYKPTDLDAVKIEILP</sequence>
<dbReference type="EMBL" id="SLVJ01000004">
    <property type="protein sequence ID" value="TCM68706.1"/>
    <property type="molecule type" value="Genomic_DNA"/>
</dbReference>
<comment type="caution">
    <text evidence="3">The sequence shown here is derived from an EMBL/GenBank/DDBJ whole genome shotgun (WGS) entry which is preliminary data.</text>
</comment>
<feature type="signal peptide" evidence="2">
    <location>
        <begin position="1"/>
        <end position="23"/>
    </location>
</feature>
<evidence type="ECO:0000256" key="1">
    <source>
        <dbReference type="ARBA" id="ARBA00022729"/>
    </source>
</evidence>
<dbReference type="OrthoDB" id="598245at2"/>